<dbReference type="PANTHER" id="PTHR45831">
    <property type="entry name" value="LD24721P"/>
    <property type="match status" value="1"/>
</dbReference>
<proteinExistence type="predicted"/>
<accession>A0ABQ7HVR5</accession>
<dbReference type="Pfam" id="PF00515">
    <property type="entry name" value="TPR_1"/>
    <property type="match status" value="1"/>
</dbReference>
<keyword evidence="5" id="KW-1185">Reference proteome</keyword>
<evidence type="ECO:0000313" key="5">
    <source>
        <dbReference type="Proteomes" id="UP001516464"/>
    </source>
</evidence>
<dbReference type="SMART" id="SM00028">
    <property type="entry name" value="TPR"/>
    <property type="match status" value="3"/>
</dbReference>
<protein>
    <submittedName>
        <fullName evidence="4">Stress-induced-phosphoprotein 1</fullName>
    </submittedName>
</protein>
<evidence type="ECO:0000256" key="1">
    <source>
        <dbReference type="ARBA" id="ARBA00022737"/>
    </source>
</evidence>
<dbReference type="PANTHER" id="PTHR45831:SF2">
    <property type="entry name" value="LD24721P"/>
    <property type="match status" value="1"/>
</dbReference>
<evidence type="ECO:0000256" key="3">
    <source>
        <dbReference type="PROSITE-ProRule" id="PRU00339"/>
    </source>
</evidence>
<dbReference type="InterPro" id="IPR019734">
    <property type="entry name" value="TPR_rpt"/>
</dbReference>
<dbReference type="InterPro" id="IPR047150">
    <property type="entry name" value="SGT"/>
</dbReference>
<comment type="caution">
    <text evidence="4">The sequence shown here is derived from an EMBL/GenBank/DDBJ whole genome shotgun (WGS) entry which is preliminary data.</text>
</comment>
<feature type="repeat" description="TPR" evidence="3">
    <location>
        <begin position="46"/>
        <end position="79"/>
    </location>
</feature>
<organism evidence="4 5">
    <name type="scientific">Astathelohania contejeani</name>
    <dbReference type="NCBI Taxonomy" id="164912"/>
    <lineage>
        <taxon>Eukaryota</taxon>
        <taxon>Fungi</taxon>
        <taxon>Fungi incertae sedis</taxon>
        <taxon>Microsporidia</taxon>
        <taxon>Astathelohaniidae</taxon>
        <taxon>Astathelohania</taxon>
    </lineage>
</organism>
<keyword evidence="2 3" id="KW-0802">TPR repeat</keyword>
<dbReference type="SUPFAM" id="SSF48452">
    <property type="entry name" value="TPR-like"/>
    <property type="match status" value="1"/>
</dbReference>
<dbReference type="Proteomes" id="UP001516464">
    <property type="component" value="Unassembled WGS sequence"/>
</dbReference>
<dbReference type="Gene3D" id="1.25.40.10">
    <property type="entry name" value="Tetratricopeptide repeat domain"/>
    <property type="match status" value="1"/>
</dbReference>
<evidence type="ECO:0000256" key="2">
    <source>
        <dbReference type="ARBA" id="ARBA00022803"/>
    </source>
</evidence>
<dbReference type="PROSITE" id="PS50005">
    <property type="entry name" value="TPR"/>
    <property type="match status" value="3"/>
</dbReference>
<reference evidence="4 5" key="1">
    <citation type="submission" date="2019-01" db="EMBL/GenBank/DDBJ databases">
        <title>Genomes sequencing and comparative genomics of infectious freshwater microsporidia, Cucumispora dikerogammari and Thelohania contejeani.</title>
        <authorList>
            <person name="Cormier A."/>
            <person name="Giraud I."/>
            <person name="Wattier R."/>
            <person name="Teixeira M."/>
            <person name="Grandjean F."/>
            <person name="Rigaud T."/>
            <person name="Cordaux R."/>
        </authorList>
    </citation>
    <scope>NUCLEOTIDE SEQUENCE [LARGE SCALE GENOMIC DNA]</scope>
    <source>
        <strain evidence="4">T1</strain>
        <tissue evidence="4">Spores</tissue>
    </source>
</reference>
<dbReference type="Pfam" id="PF13181">
    <property type="entry name" value="TPR_8"/>
    <property type="match status" value="2"/>
</dbReference>
<sequence>MNYKEVLEFLKAKKDYFSNEEYERTIKAIESAQYNETINNENIDSSLIYKEKGNEEFKKGNYTQAMEYYTQSINENPNNEILYSNRAACLTKLNRLEEAIQDCLKAIEINPKFLKGYIRLGGLYTSIDVIKAIEYYEQGLAIDPNNVICKNNIDILTGKKEKEKVPDVTELLNNPEIMNMVKDITKNKSPEEIAELIKNFGGFKQ</sequence>
<feature type="repeat" description="TPR" evidence="3">
    <location>
        <begin position="114"/>
        <end position="146"/>
    </location>
</feature>
<name>A0ABQ7HVR5_9MICR</name>
<dbReference type="EMBL" id="SBIQ01000345">
    <property type="protein sequence ID" value="KAF7679667.1"/>
    <property type="molecule type" value="Genomic_DNA"/>
</dbReference>
<keyword evidence="1" id="KW-0677">Repeat</keyword>
<feature type="repeat" description="TPR" evidence="3">
    <location>
        <begin position="80"/>
        <end position="113"/>
    </location>
</feature>
<evidence type="ECO:0000313" key="4">
    <source>
        <dbReference type="EMBL" id="KAF7679667.1"/>
    </source>
</evidence>
<dbReference type="InterPro" id="IPR011990">
    <property type="entry name" value="TPR-like_helical_dom_sf"/>
</dbReference>
<gene>
    <name evidence="4" type="primary">sti-1</name>
    <name evidence="4" type="ORF">TCON_2530</name>
</gene>